<sequence length="161" mass="19071">MTELHKAAIAYYNNIHDRDLQDKAWNFFRSMDTDGNGRVSFHELVEFFRQCGHNWADYNFFNGLDRNQDGNLDFWEVLTLYYIMKTRGVWCQSCGLCQMGLYFTCVACFDSASNTYDLCTDCYSERRYRHHHISFLDNYVLLRSKRGLPPGQPNLNQVRKC</sequence>
<dbReference type="GO" id="GO:0005509">
    <property type="term" value="F:calcium ion binding"/>
    <property type="evidence" value="ECO:0007669"/>
    <property type="project" value="InterPro"/>
</dbReference>
<dbReference type="SUPFAM" id="SSF57850">
    <property type="entry name" value="RING/U-box"/>
    <property type="match status" value="1"/>
</dbReference>
<dbReference type="InterPro" id="IPR002048">
    <property type="entry name" value="EF_hand_dom"/>
</dbReference>
<dbReference type="InterPro" id="IPR011992">
    <property type="entry name" value="EF-hand-dom_pair"/>
</dbReference>
<dbReference type="EMBL" id="OIVN01000331">
    <property type="protein sequence ID" value="SPC78412.1"/>
    <property type="molecule type" value="Genomic_DNA"/>
</dbReference>
<dbReference type="CDD" id="cd00051">
    <property type="entry name" value="EFh"/>
    <property type="match status" value="1"/>
</dbReference>
<organism evidence="3">
    <name type="scientific">Fagus sylvatica</name>
    <name type="common">Beechnut</name>
    <dbReference type="NCBI Taxonomy" id="28930"/>
    <lineage>
        <taxon>Eukaryota</taxon>
        <taxon>Viridiplantae</taxon>
        <taxon>Streptophyta</taxon>
        <taxon>Embryophyta</taxon>
        <taxon>Tracheophyta</taxon>
        <taxon>Spermatophyta</taxon>
        <taxon>Magnoliopsida</taxon>
        <taxon>eudicotyledons</taxon>
        <taxon>Gunneridae</taxon>
        <taxon>Pentapetalae</taxon>
        <taxon>rosids</taxon>
        <taxon>fabids</taxon>
        <taxon>Fagales</taxon>
        <taxon>Fagaceae</taxon>
        <taxon>Fagus</taxon>
    </lineage>
</organism>
<evidence type="ECO:0000256" key="1">
    <source>
        <dbReference type="ARBA" id="ARBA00022837"/>
    </source>
</evidence>
<protein>
    <recommendedName>
        <fullName evidence="2">EF-hand domain-containing protein</fullName>
    </recommendedName>
</protein>
<evidence type="ECO:0000259" key="2">
    <source>
        <dbReference type="PROSITE" id="PS50222"/>
    </source>
</evidence>
<keyword evidence="1" id="KW-0106">Calcium</keyword>
<dbReference type="SUPFAM" id="SSF47473">
    <property type="entry name" value="EF-hand"/>
    <property type="match status" value="1"/>
</dbReference>
<feature type="domain" description="EF-hand" evidence="2">
    <location>
        <begin position="19"/>
        <end position="54"/>
    </location>
</feature>
<accession>A0A2N9EU97</accession>
<dbReference type="InterPro" id="IPR018247">
    <property type="entry name" value="EF_Hand_1_Ca_BS"/>
</dbReference>
<gene>
    <name evidence="3" type="ORF">FSB_LOCUS6294</name>
</gene>
<proteinExistence type="predicted"/>
<reference evidence="3" key="1">
    <citation type="submission" date="2018-02" db="EMBL/GenBank/DDBJ databases">
        <authorList>
            <person name="Cohen D.B."/>
            <person name="Kent A.D."/>
        </authorList>
    </citation>
    <scope>NUCLEOTIDE SEQUENCE</scope>
</reference>
<dbReference type="Pfam" id="PF00036">
    <property type="entry name" value="EF-hand_1"/>
    <property type="match status" value="1"/>
</dbReference>
<dbReference type="PROSITE" id="PS00018">
    <property type="entry name" value="EF_HAND_1"/>
    <property type="match status" value="2"/>
</dbReference>
<dbReference type="PROSITE" id="PS50222">
    <property type="entry name" value="EF_HAND_2"/>
    <property type="match status" value="1"/>
</dbReference>
<name>A0A2N9EU97_FAGSY</name>
<evidence type="ECO:0000313" key="3">
    <source>
        <dbReference type="EMBL" id="SPC78412.1"/>
    </source>
</evidence>
<dbReference type="AlphaFoldDB" id="A0A2N9EU97"/>
<dbReference type="Gene3D" id="1.10.238.10">
    <property type="entry name" value="EF-hand"/>
    <property type="match status" value="1"/>
</dbReference>